<sequence>MAQSKPQIPPIDRMTEAILESNRITPQEHLQITRAMLDGKSLTDEDRRQINRIFEALQYGKIKVVYE</sequence>
<dbReference type="KEGG" id="oxy:HCG48_11820"/>
<dbReference type="AlphaFoldDB" id="A0A6H1U0N7"/>
<dbReference type="Proteomes" id="UP000500857">
    <property type="component" value="Chromosome"/>
</dbReference>
<evidence type="ECO:0000313" key="1">
    <source>
        <dbReference type="EMBL" id="QIZ71179.1"/>
    </source>
</evidence>
<gene>
    <name evidence="1" type="ORF">HCG48_11820</name>
</gene>
<protein>
    <submittedName>
        <fullName evidence="1">Uncharacterized protein</fullName>
    </submittedName>
</protein>
<name>A0A6H1U0N7_9CYAN</name>
<dbReference type="RefSeq" id="WP_168569334.1">
    <property type="nucleotide sequence ID" value="NZ_CP051167.1"/>
</dbReference>
<organism evidence="1 2">
    <name type="scientific">Oxynema aestuarii AP17</name>
    <dbReference type="NCBI Taxonomy" id="2064643"/>
    <lineage>
        <taxon>Bacteria</taxon>
        <taxon>Bacillati</taxon>
        <taxon>Cyanobacteriota</taxon>
        <taxon>Cyanophyceae</taxon>
        <taxon>Oscillatoriophycideae</taxon>
        <taxon>Oscillatoriales</taxon>
        <taxon>Oscillatoriaceae</taxon>
        <taxon>Oxynema</taxon>
        <taxon>Oxynema aestuarii</taxon>
    </lineage>
</organism>
<proteinExistence type="predicted"/>
<reference evidence="1 2" key="1">
    <citation type="submission" date="2020-04" db="EMBL/GenBank/DDBJ databases">
        <authorList>
            <person name="Basu S."/>
            <person name="Maruthanayagam V."/>
            <person name="Chakraborty S."/>
            <person name="Pramanik A."/>
            <person name="Mukherjee J."/>
            <person name="Brink B."/>
        </authorList>
    </citation>
    <scope>NUCLEOTIDE SEQUENCE [LARGE SCALE GENOMIC DNA]</scope>
    <source>
        <strain evidence="1 2">AP17</strain>
    </source>
</reference>
<accession>A0A6H1U0N7</accession>
<keyword evidence="2" id="KW-1185">Reference proteome</keyword>
<evidence type="ECO:0000313" key="2">
    <source>
        <dbReference type="Proteomes" id="UP000500857"/>
    </source>
</evidence>
<dbReference type="EMBL" id="CP051167">
    <property type="protein sequence ID" value="QIZ71179.1"/>
    <property type="molecule type" value="Genomic_DNA"/>
</dbReference>